<protein>
    <submittedName>
        <fullName evidence="1">Uncharacterized protein</fullName>
    </submittedName>
</protein>
<dbReference type="Proteomes" id="UP000326396">
    <property type="component" value="Linkage Group LG14"/>
</dbReference>
<organism evidence="1 2">
    <name type="scientific">Mikania micrantha</name>
    <name type="common">bitter vine</name>
    <dbReference type="NCBI Taxonomy" id="192012"/>
    <lineage>
        <taxon>Eukaryota</taxon>
        <taxon>Viridiplantae</taxon>
        <taxon>Streptophyta</taxon>
        <taxon>Embryophyta</taxon>
        <taxon>Tracheophyta</taxon>
        <taxon>Spermatophyta</taxon>
        <taxon>Magnoliopsida</taxon>
        <taxon>eudicotyledons</taxon>
        <taxon>Gunneridae</taxon>
        <taxon>Pentapetalae</taxon>
        <taxon>asterids</taxon>
        <taxon>campanulids</taxon>
        <taxon>Asterales</taxon>
        <taxon>Asteraceae</taxon>
        <taxon>Asteroideae</taxon>
        <taxon>Heliantheae alliance</taxon>
        <taxon>Eupatorieae</taxon>
        <taxon>Mikania</taxon>
    </lineage>
</organism>
<keyword evidence="2" id="KW-1185">Reference proteome</keyword>
<name>A0A5N6P5F1_9ASTR</name>
<evidence type="ECO:0000313" key="1">
    <source>
        <dbReference type="EMBL" id="KAD5960819.1"/>
    </source>
</evidence>
<comment type="caution">
    <text evidence="1">The sequence shown here is derived from an EMBL/GenBank/DDBJ whole genome shotgun (WGS) entry which is preliminary data.</text>
</comment>
<dbReference type="EMBL" id="SZYD01000006">
    <property type="protein sequence ID" value="KAD5960819.1"/>
    <property type="molecule type" value="Genomic_DNA"/>
</dbReference>
<dbReference type="AlphaFoldDB" id="A0A5N6P5F1"/>
<evidence type="ECO:0000313" key="2">
    <source>
        <dbReference type="Proteomes" id="UP000326396"/>
    </source>
</evidence>
<reference evidence="1 2" key="1">
    <citation type="submission" date="2019-05" db="EMBL/GenBank/DDBJ databases">
        <title>Mikania micrantha, genome provides insights into the molecular mechanism of rapid growth.</title>
        <authorList>
            <person name="Liu B."/>
        </authorList>
    </citation>
    <scope>NUCLEOTIDE SEQUENCE [LARGE SCALE GENOMIC DNA]</scope>
    <source>
        <strain evidence="1">NLD-2019</strain>
        <tissue evidence="1">Leaf</tissue>
    </source>
</reference>
<accession>A0A5N6P5F1</accession>
<proteinExistence type="predicted"/>
<gene>
    <name evidence="1" type="ORF">E3N88_12291</name>
</gene>
<sequence>MRSHPWKNWKDVSKEDGGRIFEQFKKYYQWESAWYEQVRTCREKFKKRKFKDLLSRARDHTKAATRQG</sequence>